<evidence type="ECO:0000259" key="1">
    <source>
        <dbReference type="Pfam" id="PF00814"/>
    </source>
</evidence>
<dbReference type="SUPFAM" id="SSF53067">
    <property type="entry name" value="Actin-like ATPase domain"/>
    <property type="match status" value="2"/>
</dbReference>
<dbReference type="NCBIfam" id="TIGR03725">
    <property type="entry name" value="T6A_YeaZ"/>
    <property type="match status" value="1"/>
</dbReference>
<feature type="domain" description="Gcp-like" evidence="1">
    <location>
        <begin position="34"/>
        <end position="148"/>
    </location>
</feature>
<proteinExistence type="predicted"/>
<dbReference type="GO" id="GO:0002949">
    <property type="term" value="P:tRNA threonylcarbamoyladenosine modification"/>
    <property type="evidence" value="ECO:0007669"/>
    <property type="project" value="InterPro"/>
</dbReference>
<organism evidence="2">
    <name type="scientific">hydrothermal vent metagenome</name>
    <dbReference type="NCBI Taxonomy" id="652676"/>
    <lineage>
        <taxon>unclassified sequences</taxon>
        <taxon>metagenomes</taxon>
        <taxon>ecological metagenomes</taxon>
    </lineage>
</organism>
<gene>
    <name evidence="2" type="ORF">MNBD_GAMMA22-688</name>
</gene>
<sequence>MNILAFDTSTMACSVALSIQSQAEILSEHIIQPRGHANLILGMIETLLNQAHTSLSDVDAIAFGQGPGSFTGLRIAAGVCQGIAYSHDIPVIALSSLAVLAQGVYRDTKQHNIAVLQDARMSEIYWGCYSQENGIMKLVGQENVSSPDMLCLDNSISWYSVGEALTAYENDLKYITEKNCNKKYIYPNAIDMISLAETEFKNKNFTNATDVNPIYLRNNVASKKN</sequence>
<dbReference type="PANTHER" id="PTHR11735">
    <property type="entry name" value="TRNA N6-ADENOSINE THREONYLCARBAMOYLTRANSFERASE"/>
    <property type="match status" value="1"/>
</dbReference>
<dbReference type="AlphaFoldDB" id="A0A3B1A0D2"/>
<dbReference type="EMBL" id="UOFS01000013">
    <property type="protein sequence ID" value="VAW93192.1"/>
    <property type="molecule type" value="Genomic_DNA"/>
</dbReference>
<dbReference type="InterPro" id="IPR022496">
    <property type="entry name" value="T6A_TsaB"/>
</dbReference>
<protein>
    <submittedName>
        <fullName evidence="2">tRNA threonylcarbamoyladenosine biosynthesis protein TsaB</fullName>
    </submittedName>
</protein>
<dbReference type="Pfam" id="PF00814">
    <property type="entry name" value="TsaD"/>
    <property type="match status" value="1"/>
</dbReference>
<accession>A0A3B1A0D2</accession>
<name>A0A3B1A0D2_9ZZZZ</name>
<evidence type="ECO:0000313" key="2">
    <source>
        <dbReference type="EMBL" id="VAW93192.1"/>
    </source>
</evidence>
<reference evidence="2" key="1">
    <citation type="submission" date="2018-06" db="EMBL/GenBank/DDBJ databases">
        <authorList>
            <person name="Zhirakovskaya E."/>
        </authorList>
    </citation>
    <scope>NUCLEOTIDE SEQUENCE</scope>
</reference>
<dbReference type="InterPro" id="IPR043129">
    <property type="entry name" value="ATPase_NBD"/>
</dbReference>
<dbReference type="PANTHER" id="PTHR11735:SF11">
    <property type="entry name" value="TRNA THREONYLCARBAMOYLADENOSINE BIOSYNTHESIS PROTEIN TSAB"/>
    <property type="match status" value="1"/>
</dbReference>
<dbReference type="CDD" id="cd24032">
    <property type="entry name" value="ASKHA_NBD_TsaB"/>
    <property type="match status" value="1"/>
</dbReference>
<dbReference type="Gene3D" id="3.30.420.40">
    <property type="match status" value="2"/>
</dbReference>
<dbReference type="InterPro" id="IPR000905">
    <property type="entry name" value="Gcp-like_dom"/>
</dbReference>
<dbReference type="GO" id="GO:0005829">
    <property type="term" value="C:cytosol"/>
    <property type="evidence" value="ECO:0007669"/>
    <property type="project" value="TreeGrafter"/>
</dbReference>